<evidence type="ECO:0000256" key="8">
    <source>
        <dbReference type="ARBA" id="ARBA00022796"/>
    </source>
</evidence>
<evidence type="ECO:0000256" key="9">
    <source>
        <dbReference type="ARBA" id="ARBA00022840"/>
    </source>
</evidence>
<keyword evidence="5 16" id="KW-0479">Metal-binding</keyword>
<evidence type="ECO:0000256" key="16">
    <source>
        <dbReference type="RuleBase" id="RU362081"/>
    </source>
</evidence>
<keyword evidence="4 16" id="KW-0812">Transmembrane</keyword>
<dbReference type="InterPro" id="IPR001757">
    <property type="entry name" value="P_typ_ATPase"/>
</dbReference>
<feature type="transmembrane region" description="Helical" evidence="16">
    <location>
        <begin position="425"/>
        <end position="450"/>
    </location>
</feature>
<dbReference type="CDD" id="cd00371">
    <property type="entry name" value="HMA"/>
    <property type="match status" value="2"/>
</dbReference>
<evidence type="ECO:0000256" key="14">
    <source>
        <dbReference type="ARBA" id="ARBA00023065"/>
    </source>
</evidence>
<sequence>MTCAMCVQTIEKAVRGLDGVKDITVNLGNETALVAYDDARVTAADIEKTVKKAGYGVVNEQTALSIGGMTCATCVATVENALKKLNGTIDVSVNLGAEKAYVTYNPSAATLADMKKAVESAGYQYLGAQGELDVDAEKTARKKELQKKKTRFVIGFAIGIPLMLMMYLPIEQPPIMPYILLIITAPVFVYVSTPIFLAAYRALRHRNLTMDVMYAMGIGVAFGASLLGTFQIILTRDFLFYEASLMLASFLTFGRFLEARAKGKTSEAIQKLMGLQPATALVRRNGKEKEIPIEDVQINDVVIVKPGQRIPVDGDVVEGSSFVDESMISGEPIPVFKKIGDHVIGGTINKNSVIQINAMKIGKDTILAQIVQLVEQAQGSKPPVQRIADRVVSYFIPVVLAIAILSFVIWYFILGYPLLFALTRLISVLVIACPCALGLATPTAVTVGIGRGAELGILIKNGEALELSERLTTMVFDKTGTLTKGTPEVTNIIATTVNEKELLHIAASVEQNSQHPFAEAIVKKAVAMDITPTRVEAFDTIEGKGVTAWLNSKEIFIGNKDFIRENGIAVSNEYENRIAGLEKSGMSATLVAHNREICGIIAIADTVKDDAAQTIEELKNQRVKAVMLTGDNETTARAIAKKIGITDVHAHVLPSDKVAQVKRLQLAGDVVAFVGDGINDAPALAQADVGIAIGSGTDIAIESGDIILMRNAMVDVAAAVQLGRKVMSRIKQNLFWAFAYNTALIPVAAGVLYPFFSIAFRPEWAGLAMAMSSVTVVTLSLMLKKYVPPVQKRR</sequence>
<evidence type="ECO:0000256" key="4">
    <source>
        <dbReference type="ARBA" id="ARBA00022692"/>
    </source>
</evidence>
<gene>
    <name evidence="18" type="ORF">AMJ87_04885</name>
</gene>
<keyword evidence="12 16" id="KW-1133">Transmembrane helix</keyword>
<accession>A0A0S8GJ09</accession>
<dbReference type="InterPro" id="IPR036163">
    <property type="entry name" value="HMA_dom_sf"/>
</dbReference>
<dbReference type="InterPro" id="IPR023214">
    <property type="entry name" value="HAD_sf"/>
</dbReference>
<keyword evidence="10" id="KW-0460">Magnesium</keyword>
<feature type="transmembrane region" description="Helical" evidence="16">
    <location>
        <begin position="764"/>
        <end position="783"/>
    </location>
</feature>
<dbReference type="Pfam" id="PF00403">
    <property type="entry name" value="HMA"/>
    <property type="match status" value="2"/>
</dbReference>
<dbReference type="InterPro" id="IPR008250">
    <property type="entry name" value="ATPase_P-typ_transduc_dom_A_sf"/>
</dbReference>
<dbReference type="InterPro" id="IPR006121">
    <property type="entry name" value="HMA_dom"/>
</dbReference>
<keyword evidence="9 16" id="KW-0067">ATP-binding</keyword>
<dbReference type="PRINTS" id="PR00119">
    <property type="entry name" value="CATATPASE"/>
</dbReference>
<feature type="domain" description="HMA" evidence="17">
    <location>
        <begin position="1"/>
        <end position="58"/>
    </location>
</feature>
<protein>
    <submittedName>
        <fullName evidence="18">ATPase P</fullName>
    </submittedName>
</protein>
<evidence type="ECO:0000256" key="6">
    <source>
        <dbReference type="ARBA" id="ARBA00022737"/>
    </source>
</evidence>
<dbReference type="NCBIfam" id="TIGR00003">
    <property type="entry name" value="copper ion binding protein"/>
    <property type="match status" value="2"/>
</dbReference>
<dbReference type="InterPro" id="IPR059000">
    <property type="entry name" value="ATPase_P-type_domA"/>
</dbReference>
<keyword evidence="8" id="KW-0187">Copper transport</keyword>
<comment type="subcellular location">
    <subcellularLocation>
        <location evidence="16">Cell membrane</location>
    </subcellularLocation>
    <subcellularLocation>
        <location evidence="1">Endomembrane system</location>
        <topology evidence="1">Multi-pass membrane protein</topology>
    </subcellularLocation>
</comment>
<dbReference type="SUPFAM" id="SSF56784">
    <property type="entry name" value="HAD-like"/>
    <property type="match status" value="1"/>
</dbReference>
<evidence type="ECO:0000259" key="17">
    <source>
        <dbReference type="PROSITE" id="PS50846"/>
    </source>
</evidence>
<dbReference type="GO" id="GO:0055070">
    <property type="term" value="P:copper ion homeostasis"/>
    <property type="evidence" value="ECO:0007669"/>
    <property type="project" value="TreeGrafter"/>
</dbReference>
<evidence type="ECO:0000256" key="12">
    <source>
        <dbReference type="ARBA" id="ARBA00022989"/>
    </source>
</evidence>
<dbReference type="PANTHER" id="PTHR43520">
    <property type="entry name" value="ATP7, ISOFORM B"/>
    <property type="match status" value="1"/>
</dbReference>
<dbReference type="SUPFAM" id="SSF81665">
    <property type="entry name" value="Calcium ATPase, transmembrane domain M"/>
    <property type="match status" value="1"/>
</dbReference>
<evidence type="ECO:0000256" key="7">
    <source>
        <dbReference type="ARBA" id="ARBA00022741"/>
    </source>
</evidence>
<dbReference type="CDD" id="cd02094">
    <property type="entry name" value="P-type_ATPase_Cu-like"/>
    <property type="match status" value="1"/>
</dbReference>
<name>A0A0S8GJ09_UNCW3</name>
<keyword evidence="16" id="KW-1003">Cell membrane</keyword>
<dbReference type="InterPro" id="IPR006122">
    <property type="entry name" value="HMA_Cu_ion-bd"/>
</dbReference>
<dbReference type="AlphaFoldDB" id="A0A0S8GJ09"/>
<dbReference type="Gene3D" id="2.70.150.10">
    <property type="entry name" value="Calcium-transporting ATPase, cytoplasmic transduction domain A"/>
    <property type="match status" value="1"/>
</dbReference>
<comment type="caution">
    <text evidence="18">The sequence shown here is derived from an EMBL/GenBank/DDBJ whole genome shotgun (WGS) entry which is preliminary data.</text>
</comment>
<feature type="transmembrane region" description="Helical" evidence="16">
    <location>
        <begin position="212"/>
        <end position="233"/>
    </location>
</feature>
<dbReference type="InterPro" id="IPR027256">
    <property type="entry name" value="P-typ_ATPase_IB"/>
</dbReference>
<dbReference type="InterPro" id="IPR044492">
    <property type="entry name" value="P_typ_ATPase_HD_dom"/>
</dbReference>
<dbReference type="Pfam" id="PF00122">
    <property type="entry name" value="E1-E2_ATPase"/>
    <property type="match status" value="1"/>
</dbReference>
<evidence type="ECO:0000256" key="11">
    <source>
        <dbReference type="ARBA" id="ARBA00022967"/>
    </source>
</evidence>
<organism evidence="18 19">
    <name type="scientific">candidate division WOR_3 bacterium SM23_60</name>
    <dbReference type="NCBI Taxonomy" id="1703780"/>
    <lineage>
        <taxon>Bacteria</taxon>
        <taxon>Bacteria division WOR-3</taxon>
    </lineage>
</organism>
<dbReference type="SFLD" id="SFLDS00003">
    <property type="entry name" value="Haloacid_Dehalogenase"/>
    <property type="match status" value="1"/>
</dbReference>
<dbReference type="PRINTS" id="PR00943">
    <property type="entry name" value="CUATPASE"/>
</dbReference>
<dbReference type="PATRIC" id="fig|1703780.3.peg.2223"/>
<dbReference type="InterPro" id="IPR036412">
    <property type="entry name" value="HAD-like_sf"/>
</dbReference>
<keyword evidence="7 16" id="KW-0547">Nucleotide-binding</keyword>
<feature type="domain" description="HMA" evidence="17">
    <location>
        <begin position="60"/>
        <end position="126"/>
    </location>
</feature>
<dbReference type="PROSITE" id="PS00154">
    <property type="entry name" value="ATPASE_E1_E2"/>
    <property type="match status" value="1"/>
</dbReference>
<dbReference type="PROSITE" id="PS01047">
    <property type="entry name" value="HMA_1"/>
    <property type="match status" value="1"/>
</dbReference>
<dbReference type="GO" id="GO:0005886">
    <property type="term" value="C:plasma membrane"/>
    <property type="evidence" value="ECO:0007669"/>
    <property type="project" value="UniProtKB-SubCell"/>
</dbReference>
<keyword evidence="13" id="KW-0186">Copper</keyword>
<evidence type="ECO:0000256" key="13">
    <source>
        <dbReference type="ARBA" id="ARBA00023008"/>
    </source>
</evidence>
<dbReference type="Pfam" id="PF00702">
    <property type="entry name" value="Hydrolase"/>
    <property type="match status" value="1"/>
</dbReference>
<evidence type="ECO:0000256" key="5">
    <source>
        <dbReference type="ARBA" id="ARBA00022723"/>
    </source>
</evidence>
<dbReference type="EMBL" id="LJUO01000033">
    <property type="protein sequence ID" value="KPK72402.1"/>
    <property type="molecule type" value="Genomic_DNA"/>
</dbReference>
<dbReference type="FunFam" id="2.70.150.10:FF:000002">
    <property type="entry name" value="Copper-transporting ATPase 1, putative"/>
    <property type="match status" value="1"/>
</dbReference>
<dbReference type="FunFam" id="3.30.70.100:FF:000005">
    <property type="entry name" value="Copper-exporting P-type ATPase A"/>
    <property type="match status" value="1"/>
</dbReference>
<evidence type="ECO:0000256" key="3">
    <source>
        <dbReference type="ARBA" id="ARBA00022448"/>
    </source>
</evidence>
<evidence type="ECO:0000256" key="10">
    <source>
        <dbReference type="ARBA" id="ARBA00022842"/>
    </source>
</evidence>
<keyword evidence="14" id="KW-0406">Ion transport</keyword>
<dbReference type="GO" id="GO:0043682">
    <property type="term" value="F:P-type divalent copper transporter activity"/>
    <property type="evidence" value="ECO:0007669"/>
    <property type="project" value="TreeGrafter"/>
</dbReference>
<keyword evidence="6" id="KW-0677">Repeat</keyword>
<dbReference type="GO" id="GO:0005524">
    <property type="term" value="F:ATP binding"/>
    <property type="evidence" value="ECO:0007669"/>
    <property type="project" value="UniProtKB-UniRule"/>
</dbReference>
<dbReference type="InterPro" id="IPR018303">
    <property type="entry name" value="ATPase_P-typ_P_site"/>
</dbReference>
<dbReference type="NCBIfam" id="TIGR01494">
    <property type="entry name" value="ATPase_P-type"/>
    <property type="match status" value="1"/>
</dbReference>
<dbReference type="SUPFAM" id="SSF55008">
    <property type="entry name" value="HMA, heavy metal-associated domain"/>
    <property type="match status" value="2"/>
</dbReference>
<keyword evidence="11" id="KW-1278">Translocase</keyword>
<keyword evidence="15 16" id="KW-0472">Membrane</keyword>
<dbReference type="Proteomes" id="UP000051096">
    <property type="component" value="Unassembled WGS sequence"/>
</dbReference>
<reference evidence="18 19" key="1">
    <citation type="journal article" date="2015" name="Microbiome">
        <title>Genomic resolution of linkages in carbon, nitrogen, and sulfur cycling among widespread estuary sediment bacteria.</title>
        <authorList>
            <person name="Baker B.J."/>
            <person name="Lazar C.S."/>
            <person name="Teske A.P."/>
            <person name="Dick G.J."/>
        </authorList>
    </citation>
    <scope>NUCLEOTIDE SEQUENCE [LARGE SCALE GENOMIC DNA]</scope>
    <source>
        <strain evidence="18">SM23_60</strain>
    </source>
</reference>
<comment type="similarity">
    <text evidence="2 16">Belongs to the cation transport ATPase (P-type) (TC 3.A.3) family. Type IB subfamily.</text>
</comment>
<dbReference type="GO" id="GO:0012505">
    <property type="term" value="C:endomembrane system"/>
    <property type="evidence" value="ECO:0007669"/>
    <property type="project" value="UniProtKB-SubCell"/>
</dbReference>
<dbReference type="InterPro" id="IPR023299">
    <property type="entry name" value="ATPase_P-typ_cyto_dom_N"/>
</dbReference>
<feature type="transmembrane region" description="Helical" evidence="16">
    <location>
        <begin position="152"/>
        <end position="170"/>
    </location>
</feature>
<proteinExistence type="inferred from homology"/>
<dbReference type="SFLD" id="SFLDF00027">
    <property type="entry name" value="p-type_atpase"/>
    <property type="match status" value="1"/>
</dbReference>
<dbReference type="Gene3D" id="3.30.70.100">
    <property type="match status" value="2"/>
</dbReference>
<dbReference type="PROSITE" id="PS50846">
    <property type="entry name" value="HMA_2"/>
    <property type="match status" value="2"/>
</dbReference>
<feature type="transmembrane region" description="Helical" evidence="16">
    <location>
        <begin position="734"/>
        <end position="758"/>
    </location>
</feature>
<evidence type="ECO:0000256" key="15">
    <source>
        <dbReference type="ARBA" id="ARBA00023136"/>
    </source>
</evidence>
<feature type="transmembrane region" description="Helical" evidence="16">
    <location>
        <begin position="176"/>
        <end position="200"/>
    </location>
</feature>
<dbReference type="Gene3D" id="3.40.1110.10">
    <property type="entry name" value="Calcium-transporting ATPase, cytoplasmic domain N"/>
    <property type="match status" value="1"/>
</dbReference>
<dbReference type="GO" id="GO:0016887">
    <property type="term" value="F:ATP hydrolysis activity"/>
    <property type="evidence" value="ECO:0007669"/>
    <property type="project" value="InterPro"/>
</dbReference>
<evidence type="ECO:0000256" key="2">
    <source>
        <dbReference type="ARBA" id="ARBA00006024"/>
    </source>
</evidence>
<dbReference type="PANTHER" id="PTHR43520:SF8">
    <property type="entry name" value="P-TYPE CU(+) TRANSPORTER"/>
    <property type="match status" value="1"/>
</dbReference>
<keyword evidence="3" id="KW-0813">Transport</keyword>
<dbReference type="NCBIfam" id="TIGR01511">
    <property type="entry name" value="ATPase-IB1_Cu"/>
    <property type="match status" value="1"/>
</dbReference>
<dbReference type="SFLD" id="SFLDG00002">
    <property type="entry name" value="C1.7:_P-type_atpase_like"/>
    <property type="match status" value="1"/>
</dbReference>
<dbReference type="InterPro" id="IPR023298">
    <property type="entry name" value="ATPase_P-typ_TM_dom_sf"/>
</dbReference>
<feature type="transmembrane region" description="Helical" evidence="16">
    <location>
        <begin position="391"/>
        <end position="413"/>
    </location>
</feature>
<feature type="transmembrane region" description="Helical" evidence="16">
    <location>
        <begin position="239"/>
        <end position="257"/>
    </location>
</feature>
<evidence type="ECO:0000313" key="19">
    <source>
        <dbReference type="Proteomes" id="UP000051096"/>
    </source>
</evidence>
<dbReference type="InterPro" id="IPR017969">
    <property type="entry name" value="Heavy-metal-associated_CS"/>
</dbReference>
<evidence type="ECO:0000313" key="18">
    <source>
        <dbReference type="EMBL" id="KPK72402.1"/>
    </source>
</evidence>
<evidence type="ECO:0000256" key="1">
    <source>
        <dbReference type="ARBA" id="ARBA00004127"/>
    </source>
</evidence>
<dbReference type="GO" id="GO:0005507">
    <property type="term" value="F:copper ion binding"/>
    <property type="evidence" value="ECO:0007669"/>
    <property type="project" value="InterPro"/>
</dbReference>
<dbReference type="FunFam" id="3.30.70.100:FF:000001">
    <property type="entry name" value="ATPase copper transporting beta"/>
    <property type="match status" value="1"/>
</dbReference>
<dbReference type="Gene3D" id="3.40.50.1000">
    <property type="entry name" value="HAD superfamily/HAD-like"/>
    <property type="match status" value="1"/>
</dbReference>
<dbReference type="NCBIfam" id="TIGR01525">
    <property type="entry name" value="ATPase-IB_hvy"/>
    <property type="match status" value="1"/>
</dbReference>
<dbReference type="SUPFAM" id="SSF81653">
    <property type="entry name" value="Calcium ATPase, transduction domain A"/>
    <property type="match status" value="1"/>
</dbReference>